<gene>
    <name evidence="3" type="ORF">RSO01_13830</name>
</gene>
<reference evidence="3 4" key="1">
    <citation type="submission" date="2019-07" db="EMBL/GenBank/DDBJ databases">
        <title>Whole genome shotgun sequence of Reyranella soli NBRC 108950.</title>
        <authorList>
            <person name="Hosoyama A."/>
            <person name="Uohara A."/>
            <person name="Ohji S."/>
            <person name="Ichikawa N."/>
        </authorList>
    </citation>
    <scope>NUCLEOTIDE SEQUENCE [LARGE SCALE GENOMIC DNA]</scope>
    <source>
        <strain evidence="3 4">NBRC 108950</strain>
    </source>
</reference>
<dbReference type="GO" id="GO:0008684">
    <property type="term" value="F:2-oxopent-4-enoate hydratase activity"/>
    <property type="evidence" value="ECO:0007669"/>
    <property type="project" value="TreeGrafter"/>
</dbReference>
<protein>
    <submittedName>
        <fullName evidence="3">Hydratase</fullName>
    </submittedName>
</protein>
<sequence length="262" mass="27605">MNDKEIAALADRIAAGRRSRQVMDFLAADTAALSEADSYKVQFAVHDRLTADGKDAMAGWKVALTLPSQYEPMKLSGPVFAGIYKSGVRPTGAVFEKGWPIKAGIECEMVARMSKDATAGGYTADSIKAHVASFHCGAEVVENRYADVTKVSGPGRIADDVLQAACIVGTDVKDWQTVDFAGLKGRSEFEGKEIGAGPGTNVMGSALISLAWLANKLLEHGKHLKAGDVILTGSVHPPVFLPGPGKAKTEYVGLGGTEITVK</sequence>
<evidence type="ECO:0000313" key="4">
    <source>
        <dbReference type="Proteomes" id="UP000321058"/>
    </source>
</evidence>
<evidence type="ECO:0000259" key="2">
    <source>
        <dbReference type="Pfam" id="PF01557"/>
    </source>
</evidence>
<dbReference type="InterPro" id="IPR036663">
    <property type="entry name" value="Fumarylacetoacetase_C_sf"/>
</dbReference>
<organism evidence="3 4">
    <name type="scientific">Reyranella soli</name>
    <dbReference type="NCBI Taxonomy" id="1230389"/>
    <lineage>
        <taxon>Bacteria</taxon>
        <taxon>Pseudomonadati</taxon>
        <taxon>Pseudomonadota</taxon>
        <taxon>Alphaproteobacteria</taxon>
        <taxon>Hyphomicrobiales</taxon>
        <taxon>Reyranellaceae</taxon>
        <taxon>Reyranella</taxon>
    </lineage>
</organism>
<evidence type="ECO:0000313" key="3">
    <source>
        <dbReference type="EMBL" id="GEP54217.1"/>
    </source>
</evidence>
<dbReference type="GO" id="GO:0005737">
    <property type="term" value="C:cytoplasm"/>
    <property type="evidence" value="ECO:0007669"/>
    <property type="project" value="TreeGrafter"/>
</dbReference>
<accession>A0A512N5E4</accession>
<comment type="caution">
    <text evidence="3">The sequence shown here is derived from an EMBL/GenBank/DDBJ whole genome shotgun (WGS) entry which is preliminary data.</text>
</comment>
<dbReference type="AlphaFoldDB" id="A0A512N5E4"/>
<feature type="domain" description="Fumarylacetoacetase-like C-terminal" evidence="2">
    <location>
        <begin position="100"/>
        <end position="242"/>
    </location>
</feature>
<dbReference type="PANTHER" id="PTHR30143">
    <property type="entry name" value="ACID HYDRATASE"/>
    <property type="match status" value="1"/>
</dbReference>
<dbReference type="Proteomes" id="UP000321058">
    <property type="component" value="Unassembled WGS sequence"/>
</dbReference>
<dbReference type="SUPFAM" id="SSF56529">
    <property type="entry name" value="FAH"/>
    <property type="match status" value="1"/>
</dbReference>
<dbReference type="RefSeq" id="WP_147147569.1">
    <property type="nucleotide sequence ID" value="NZ_BKAJ01000027.1"/>
</dbReference>
<dbReference type="InterPro" id="IPR011234">
    <property type="entry name" value="Fumarylacetoacetase-like_C"/>
</dbReference>
<dbReference type="PANTHER" id="PTHR30143:SF0">
    <property type="entry name" value="2-KETO-4-PENTENOATE HYDRATASE"/>
    <property type="match status" value="1"/>
</dbReference>
<dbReference type="OrthoDB" id="9792137at2"/>
<dbReference type="InterPro" id="IPR050772">
    <property type="entry name" value="Hydratase-Decarb/MhpD_sf"/>
</dbReference>
<dbReference type="Pfam" id="PF01557">
    <property type="entry name" value="FAA_hydrolase"/>
    <property type="match status" value="1"/>
</dbReference>
<name>A0A512N5E4_9HYPH</name>
<dbReference type="Gene3D" id="3.90.850.10">
    <property type="entry name" value="Fumarylacetoacetase-like, C-terminal domain"/>
    <property type="match status" value="1"/>
</dbReference>
<evidence type="ECO:0000256" key="1">
    <source>
        <dbReference type="ARBA" id="ARBA00023239"/>
    </source>
</evidence>
<dbReference type="EMBL" id="BKAJ01000027">
    <property type="protein sequence ID" value="GEP54217.1"/>
    <property type="molecule type" value="Genomic_DNA"/>
</dbReference>
<proteinExistence type="predicted"/>
<keyword evidence="4" id="KW-1185">Reference proteome</keyword>
<keyword evidence="1" id="KW-0456">Lyase</keyword>